<gene>
    <name evidence="2" type="ORF">EAG_04768</name>
</gene>
<evidence type="ECO:0000259" key="1">
    <source>
        <dbReference type="PROSITE" id="PS50878"/>
    </source>
</evidence>
<name>E2AI65_CAMFO</name>
<protein>
    <recommendedName>
        <fullName evidence="1">Reverse transcriptase domain-containing protein</fullName>
    </recommendedName>
</protein>
<feature type="non-terminal residue" evidence="2">
    <location>
        <position position="1"/>
    </location>
</feature>
<dbReference type="PROSITE" id="PS50878">
    <property type="entry name" value="RT_POL"/>
    <property type="match status" value="1"/>
</dbReference>
<proteinExistence type="predicted"/>
<reference evidence="2 3" key="1">
    <citation type="journal article" date="2010" name="Science">
        <title>Genomic comparison of the ants Camponotus floridanus and Harpegnathos saltator.</title>
        <authorList>
            <person name="Bonasio R."/>
            <person name="Zhang G."/>
            <person name="Ye C."/>
            <person name="Mutti N.S."/>
            <person name="Fang X."/>
            <person name="Qin N."/>
            <person name="Donahue G."/>
            <person name="Yang P."/>
            <person name="Li Q."/>
            <person name="Li C."/>
            <person name="Zhang P."/>
            <person name="Huang Z."/>
            <person name="Berger S.L."/>
            <person name="Reinberg D."/>
            <person name="Wang J."/>
            <person name="Liebig J."/>
        </authorList>
    </citation>
    <scope>NUCLEOTIDE SEQUENCE [LARGE SCALE GENOMIC DNA]</scope>
    <source>
        <strain evidence="3">C129</strain>
    </source>
</reference>
<dbReference type="InterPro" id="IPR000477">
    <property type="entry name" value="RT_dom"/>
</dbReference>
<feature type="domain" description="Reverse transcriptase" evidence="1">
    <location>
        <begin position="1"/>
        <end position="54"/>
    </location>
</feature>
<dbReference type="OrthoDB" id="7551601at2759"/>
<sequence length="54" mass="6246">RSCCRIPRDEFLMAVRLILNSTFFMFNDVCYQQTFDTPMGSPLSPIIAEITLQD</sequence>
<evidence type="ECO:0000313" key="3">
    <source>
        <dbReference type="Proteomes" id="UP000000311"/>
    </source>
</evidence>
<evidence type="ECO:0000313" key="2">
    <source>
        <dbReference type="EMBL" id="EFN66864.1"/>
    </source>
</evidence>
<accession>E2AI65</accession>
<feature type="non-terminal residue" evidence="2">
    <location>
        <position position="54"/>
    </location>
</feature>
<dbReference type="AlphaFoldDB" id="E2AI65"/>
<organism evidence="3">
    <name type="scientific">Camponotus floridanus</name>
    <name type="common">Florida carpenter ant</name>
    <dbReference type="NCBI Taxonomy" id="104421"/>
    <lineage>
        <taxon>Eukaryota</taxon>
        <taxon>Metazoa</taxon>
        <taxon>Ecdysozoa</taxon>
        <taxon>Arthropoda</taxon>
        <taxon>Hexapoda</taxon>
        <taxon>Insecta</taxon>
        <taxon>Pterygota</taxon>
        <taxon>Neoptera</taxon>
        <taxon>Endopterygota</taxon>
        <taxon>Hymenoptera</taxon>
        <taxon>Apocrita</taxon>
        <taxon>Aculeata</taxon>
        <taxon>Formicoidea</taxon>
        <taxon>Formicidae</taxon>
        <taxon>Formicinae</taxon>
        <taxon>Camponotus</taxon>
    </lineage>
</organism>
<dbReference type="EMBL" id="GL439655">
    <property type="protein sequence ID" value="EFN66864.1"/>
    <property type="molecule type" value="Genomic_DNA"/>
</dbReference>
<keyword evidence="3" id="KW-1185">Reference proteome</keyword>
<dbReference type="InParanoid" id="E2AI65"/>
<dbReference type="Proteomes" id="UP000000311">
    <property type="component" value="Unassembled WGS sequence"/>
</dbReference>